<dbReference type="GO" id="GO:0015970">
    <property type="term" value="P:guanosine tetraphosphate biosynthetic process"/>
    <property type="evidence" value="ECO:0007669"/>
    <property type="project" value="UniProtKB-UniRule"/>
</dbReference>
<keyword evidence="7" id="KW-1185">Reference proteome</keyword>
<evidence type="ECO:0000313" key="7">
    <source>
        <dbReference type="Proteomes" id="UP000030351"/>
    </source>
</evidence>
<evidence type="ECO:0000256" key="2">
    <source>
        <dbReference type="ARBA" id="ARBA00047607"/>
    </source>
</evidence>
<feature type="domain" description="Ppx/GppA phosphatase C-terminal" evidence="5">
    <location>
        <begin position="308"/>
        <end position="480"/>
    </location>
</feature>
<dbReference type="FunFam" id="1.10.3210.10:FF:000004">
    <property type="entry name" value="Guanosine-5'-triphosphate,3'-diphosphate pyrophosphatase"/>
    <property type="match status" value="1"/>
</dbReference>
<dbReference type="InterPro" id="IPR050273">
    <property type="entry name" value="GppA/Ppx_hydrolase"/>
</dbReference>
<dbReference type="Pfam" id="PF02541">
    <property type="entry name" value="Ppx-GppA"/>
    <property type="match status" value="1"/>
</dbReference>
<dbReference type="FunFam" id="3.30.420.150:FF:000001">
    <property type="entry name" value="Guanosine-5'-triphosphate,3'-diphosphate pyrophosphatase"/>
    <property type="match status" value="1"/>
</dbReference>
<comment type="caution">
    <text evidence="6">The sequence shown here is derived from an EMBL/GenBank/DDBJ whole genome shotgun (WGS) entry which is preliminary data.</text>
</comment>
<dbReference type="InterPro" id="IPR030673">
    <property type="entry name" value="PyroPPase_GppA_Ppx"/>
</dbReference>
<dbReference type="GO" id="GO:0042594">
    <property type="term" value="P:response to starvation"/>
    <property type="evidence" value="ECO:0007669"/>
    <property type="project" value="UniProtKB-ARBA"/>
</dbReference>
<keyword evidence="1 3" id="KW-0378">Hydrolase</keyword>
<dbReference type="NCBIfam" id="TIGR03706">
    <property type="entry name" value="exo_poly_only"/>
    <property type="match status" value="1"/>
</dbReference>
<organism evidence="6 7">
    <name type="scientific">Erwinia typographi</name>
    <dbReference type="NCBI Taxonomy" id="371042"/>
    <lineage>
        <taxon>Bacteria</taxon>
        <taxon>Pseudomonadati</taxon>
        <taxon>Pseudomonadota</taxon>
        <taxon>Gammaproteobacteria</taxon>
        <taxon>Enterobacterales</taxon>
        <taxon>Erwiniaceae</taxon>
        <taxon>Erwinia</taxon>
    </lineage>
</organism>
<dbReference type="STRING" id="371042.NG99_22785"/>
<evidence type="ECO:0000259" key="4">
    <source>
        <dbReference type="Pfam" id="PF02541"/>
    </source>
</evidence>
<name>A0A0A3ZQ04_9GAMM</name>
<accession>A0A0A3ZQ04</accession>
<dbReference type="NCBIfam" id="NF008260">
    <property type="entry name" value="PRK11031.1"/>
    <property type="match status" value="1"/>
</dbReference>
<reference evidence="6 7" key="1">
    <citation type="submission" date="2014-10" db="EMBL/GenBank/DDBJ databases">
        <title>Genome sequence of Erwinia typographi M043b.</title>
        <authorList>
            <person name="Chan K.-G."/>
            <person name="Tan W.-S."/>
        </authorList>
    </citation>
    <scope>NUCLEOTIDE SEQUENCE [LARGE SCALE GENOMIC DNA]</scope>
    <source>
        <strain evidence="6 7">M043b</strain>
    </source>
</reference>
<dbReference type="Gene3D" id="3.30.420.150">
    <property type="entry name" value="Exopolyphosphatase. Domain 2"/>
    <property type="match status" value="1"/>
</dbReference>
<evidence type="ECO:0000256" key="1">
    <source>
        <dbReference type="ARBA" id="ARBA00022801"/>
    </source>
</evidence>
<dbReference type="GO" id="GO:0015974">
    <property type="term" value="P:guanosine pentaphosphate catabolic process"/>
    <property type="evidence" value="ECO:0007669"/>
    <property type="project" value="InterPro"/>
</dbReference>
<dbReference type="EMBL" id="JRUQ01000069">
    <property type="protein sequence ID" value="KGT87808.1"/>
    <property type="molecule type" value="Genomic_DNA"/>
</dbReference>
<evidence type="ECO:0000313" key="6">
    <source>
        <dbReference type="EMBL" id="KGT87808.1"/>
    </source>
</evidence>
<dbReference type="SUPFAM" id="SSF53067">
    <property type="entry name" value="Actin-like ATPase domain"/>
    <property type="match status" value="2"/>
</dbReference>
<dbReference type="Proteomes" id="UP000030351">
    <property type="component" value="Unassembled WGS sequence"/>
</dbReference>
<dbReference type="FunFam" id="3.30.420.40:FF:000023">
    <property type="entry name" value="Guanosine-5'-triphosphate,3'-diphosphate pyrophosphatase"/>
    <property type="match status" value="1"/>
</dbReference>
<evidence type="ECO:0000256" key="3">
    <source>
        <dbReference type="HAMAP-Rule" id="MF_01550"/>
    </source>
</evidence>
<comment type="function">
    <text evidence="3">Catalyzes the conversion of pppGpp to ppGpp. Guanosine pentaphosphate (pppGpp) is a cytoplasmic signaling molecule which together with ppGpp controls the 'stringent response', an adaptive process that allows bacteria to respond to amino acid starvation, resulting in the coordinated regulation of numerous cellular activities.</text>
</comment>
<comment type="catalytic activity">
    <reaction evidence="2">
        <text>[phosphate](n) + H2O = [phosphate](n-1) + phosphate + H(+)</text>
        <dbReference type="Rhea" id="RHEA:21528"/>
        <dbReference type="Rhea" id="RHEA-COMP:9859"/>
        <dbReference type="Rhea" id="RHEA-COMP:14279"/>
        <dbReference type="ChEBI" id="CHEBI:15377"/>
        <dbReference type="ChEBI" id="CHEBI:15378"/>
        <dbReference type="ChEBI" id="CHEBI:16838"/>
        <dbReference type="ChEBI" id="CHEBI:43474"/>
        <dbReference type="EC" id="3.6.1.11"/>
    </reaction>
</comment>
<dbReference type="PIRSF" id="PIRSF001267">
    <property type="entry name" value="Pyrophosphatase_GppA_Ppx"/>
    <property type="match status" value="1"/>
</dbReference>
<dbReference type="RefSeq" id="WP_034898148.1">
    <property type="nucleotide sequence ID" value="NZ_JRUQ01000069.1"/>
</dbReference>
<dbReference type="GO" id="GO:0008894">
    <property type="term" value="F:guanosine-5'-triphosphate,3'-diphosphate diphosphatase activity"/>
    <property type="evidence" value="ECO:0007669"/>
    <property type="project" value="UniProtKB-UniRule"/>
</dbReference>
<dbReference type="HAMAP" id="MF_01550">
    <property type="entry name" value="GppA"/>
    <property type="match status" value="1"/>
</dbReference>
<dbReference type="Gene3D" id="3.30.420.40">
    <property type="match status" value="1"/>
</dbReference>
<dbReference type="InterPro" id="IPR003695">
    <property type="entry name" value="Ppx_GppA_N"/>
</dbReference>
<dbReference type="EC" id="3.6.1.40" evidence="3"/>
<proteinExistence type="inferred from homology"/>
<dbReference type="InterPro" id="IPR048950">
    <property type="entry name" value="Ppx_GppA_C"/>
</dbReference>
<evidence type="ECO:0000259" key="5">
    <source>
        <dbReference type="Pfam" id="PF21447"/>
    </source>
</evidence>
<feature type="domain" description="Ppx/GppA phosphatase N-terminal" evidence="4">
    <location>
        <begin position="21"/>
        <end position="301"/>
    </location>
</feature>
<dbReference type="InterPro" id="IPR043129">
    <property type="entry name" value="ATPase_NBD"/>
</dbReference>
<dbReference type="InterPro" id="IPR023709">
    <property type="entry name" value="Guo-5TP_3DP_PyrP"/>
</dbReference>
<sequence length="494" mass="54897">MLSASSLYAAIDLGSNSFHMLVVREVAGNIQTIARIKRKVRLAAGLDSNSHLSDEAMERGWQCLRLFSEQLQDIPAEQIRVVATATLRLAENAETFLQTAQQILGCPVNVISGEDEARLIYQGVAHTTGGSDKRLVVDIGGGSTELVTGSGSQTTSLFSLPMGCVTWLERYFGDRHLGKENFEQAEQAAHAMIRPIAAQLREQGWQVCVGASGTVQALQEIMMAQGMDERITLGKLQQLKQRAIQCGKLEELEIEGLTLERALVFPSGLSILIAIFTELNINSMTLAGGALREGLVYGMLHLPIDRDIRSRTLQNIQRRFTIDADQAERVRHLAESFARQVNQSWKLDERCRDLLDSACLMHEIGLSVDFKQAPHHAAYLIRHLDLPGFTPSQKKLLATLLQNQGNSIDLAVLSQQNAVPPRTAERLCRLLRLAIIFASRRRDDTLPAVRLQADDDDLSLTLPAGWLEAHPLRAELLEQECRWQSYVHWSLTVS</sequence>
<dbReference type="OrthoDB" id="9793035at2"/>
<dbReference type="InterPro" id="IPR022371">
    <property type="entry name" value="Exopolyphosphatase"/>
</dbReference>
<dbReference type="GO" id="GO:0015949">
    <property type="term" value="P:nucleobase-containing small molecule interconversion"/>
    <property type="evidence" value="ECO:0007669"/>
    <property type="project" value="TreeGrafter"/>
</dbReference>
<dbReference type="UniPathway" id="UPA00908">
    <property type="reaction ID" value="UER00885"/>
</dbReference>
<dbReference type="AlphaFoldDB" id="A0A0A3ZQ04"/>
<dbReference type="Gene3D" id="1.10.3210.10">
    <property type="entry name" value="Hypothetical protein af1432"/>
    <property type="match status" value="1"/>
</dbReference>
<dbReference type="eggNOG" id="COG0248">
    <property type="taxonomic scope" value="Bacteria"/>
</dbReference>
<dbReference type="PANTHER" id="PTHR30005">
    <property type="entry name" value="EXOPOLYPHOSPHATASE"/>
    <property type="match status" value="1"/>
</dbReference>
<protein>
    <recommendedName>
        <fullName evidence="3">Guanosine-5'-triphosphate,3'-diphosphate pyrophosphatase</fullName>
        <ecNumber evidence="3">3.6.1.40</ecNumber>
    </recommendedName>
    <alternativeName>
        <fullName evidence="3">Guanosine pentaphosphate phosphohydrolase</fullName>
    </alternativeName>
    <alternativeName>
        <fullName evidence="3">pppGpp-5'-phosphohydrolase</fullName>
    </alternativeName>
</protein>
<comment type="catalytic activity">
    <reaction evidence="3">
        <text>guanosine 3'-diphosphate 5'-triphosphate + H2O = guanosine 3',5'-bis(diphosphate) + phosphate + H(+)</text>
        <dbReference type="Rhea" id="RHEA:13073"/>
        <dbReference type="ChEBI" id="CHEBI:15377"/>
        <dbReference type="ChEBI" id="CHEBI:15378"/>
        <dbReference type="ChEBI" id="CHEBI:43474"/>
        <dbReference type="ChEBI" id="CHEBI:77828"/>
        <dbReference type="ChEBI" id="CHEBI:142410"/>
        <dbReference type="EC" id="3.6.1.40"/>
    </reaction>
</comment>
<comment type="pathway">
    <text evidence="3">Purine metabolism; ppGpp biosynthesis; ppGpp from GTP: step 2/2.</text>
</comment>
<comment type="similarity">
    <text evidence="3">Belongs to the GppA/Ppx family. GppA subfamily.</text>
</comment>
<dbReference type="PANTHER" id="PTHR30005:SF0">
    <property type="entry name" value="RETROGRADE REGULATION PROTEIN 2"/>
    <property type="match status" value="1"/>
</dbReference>
<dbReference type="GO" id="GO:0004309">
    <property type="term" value="F:exopolyphosphatase activity"/>
    <property type="evidence" value="ECO:0007669"/>
    <property type="project" value="UniProtKB-EC"/>
</dbReference>
<gene>
    <name evidence="3" type="primary">gppA</name>
    <name evidence="6" type="ORF">NG99_22785</name>
</gene>
<dbReference type="SUPFAM" id="SSF109604">
    <property type="entry name" value="HD-domain/PDEase-like"/>
    <property type="match status" value="1"/>
</dbReference>
<dbReference type="Pfam" id="PF21447">
    <property type="entry name" value="Ppx-GppA_III"/>
    <property type="match status" value="1"/>
</dbReference>